<dbReference type="CDD" id="cd07377">
    <property type="entry name" value="WHTH_GntR"/>
    <property type="match status" value="1"/>
</dbReference>
<dbReference type="GO" id="GO:0003677">
    <property type="term" value="F:DNA binding"/>
    <property type="evidence" value="ECO:0007669"/>
    <property type="project" value="UniProtKB-KW"/>
</dbReference>
<evidence type="ECO:0000313" key="5">
    <source>
        <dbReference type="EMBL" id="TBW37018.1"/>
    </source>
</evidence>
<accession>A0A4V2KTF1</accession>
<dbReference type="InterPro" id="IPR036390">
    <property type="entry name" value="WH_DNA-bd_sf"/>
</dbReference>
<dbReference type="SMART" id="SM00895">
    <property type="entry name" value="FCD"/>
    <property type="match status" value="1"/>
</dbReference>
<evidence type="ECO:0000313" key="6">
    <source>
        <dbReference type="Proteomes" id="UP000292781"/>
    </source>
</evidence>
<gene>
    <name evidence="5" type="ORF">EYW49_12770</name>
</gene>
<keyword evidence="3" id="KW-0804">Transcription</keyword>
<reference evidence="5 6" key="1">
    <citation type="submission" date="2019-02" db="EMBL/GenBank/DDBJ databases">
        <title>Siculibacillus lacustris gen. nov., sp. nov., a new rosette-forming bacterium isolated from a freshwater crater lake (Lake St. Ana, Romania).</title>
        <authorList>
            <person name="Felfoldi T."/>
            <person name="Marton Z."/>
            <person name="Szabo A."/>
            <person name="Mentes A."/>
            <person name="Boka K."/>
            <person name="Marialigeti K."/>
            <person name="Mathe I."/>
            <person name="Koncz M."/>
            <person name="Schumann P."/>
            <person name="Toth E."/>
        </authorList>
    </citation>
    <scope>NUCLEOTIDE SEQUENCE [LARGE SCALE GENOMIC DNA]</scope>
    <source>
        <strain evidence="5 6">SA-279</strain>
    </source>
</reference>
<dbReference type="SUPFAM" id="SSF46785">
    <property type="entry name" value="Winged helix' DNA-binding domain"/>
    <property type="match status" value="1"/>
</dbReference>
<dbReference type="Proteomes" id="UP000292781">
    <property type="component" value="Unassembled WGS sequence"/>
</dbReference>
<dbReference type="PANTHER" id="PTHR43537">
    <property type="entry name" value="TRANSCRIPTIONAL REGULATOR, GNTR FAMILY"/>
    <property type="match status" value="1"/>
</dbReference>
<dbReference type="RefSeq" id="WP_131309967.1">
    <property type="nucleotide sequence ID" value="NZ_SJFN01000017.1"/>
</dbReference>
<organism evidence="5 6">
    <name type="scientific">Siculibacillus lacustris</name>
    <dbReference type="NCBI Taxonomy" id="1549641"/>
    <lineage>
        <taxon>Bacteria</taxon>
        <taxon>Pseudomonadati</taxon>
        <taxon>Pseudomonadota</taxon>
        <taxon>Alphaproteobacteria</taxon>
        <taxon>Hyphomicrobiales</taxon>
        <taxon>Ancalomicrobiaceae</taxon>
        <taxon>Siculibacillus</taxon>
    </lineage>
</organism>
<protein>
    <submittedName>
        <fullName evidence="5">GntR family transcriptional regulator</fullName>
    </submittedName>
</protein>
<evidence type="ECO:0000256" key="3">
    <source>
        <dbReference type="ARBA" id="ARBA00023163"/>
    </source>
</evidence>
<dbReference type="InterPro" id="IPR036388">
    <property type="entry name" value="WH-like_DNA-bd_sf"/>
</dbReference>
<dbReference type="AlphaFoldDB" id="A0A4V2KTF1"/>
<dbReference type="InterPro" id="IPR000524">
    <property type="entry name" value="Tscrpt_reg_HTH_GntR"/>
</dbReference>
<dbReference type="SUPFAM" id="SSF48008">
    <property type="entry name" value="GntR ligand-binding domain-like"/>
    <property type="match status" value="1"/>
</dbReference>
<evidence type="ECO:0000256" key="1">
    <source>
        <dbReference type="ARBA" id="ARBA00023015"/>
    </source>
</evidence>
<dbReference type="Gene3D" id="1.10.10.10">
    <property type="entry name" value="Winged helix-like DNA-binding domain superfamily/Winged helix DNA-binding domain"/>
    <property type="match status" value="1"/>
</dbReference>
<keyword evidence="2" id="KW-0238">DNA-binding</keyword>
<evidence type="ECO:0000256" key="2">
    <source>
        <dbReference type="ARBA" id="ARBA00023125"/>
    </source>
</evidence>
<evidence type="ECO:0000259" key="4">
    <source>
        <dbReference type="PROSITE" id="PS50949"/>
    </source>
</evidence>
<dbReference type="OrthoDB" id="9788098at2"/>
<keyword evidence="1" id="KW-0805">Transcription regulation</keyword>
<dbReference type="PANTHER" id="PTHR43537:SF6">
    <property type="entry name" value="HTH-TYPE TRANSCRIPTIONAL REPRESSOR RSPR"/>
    <property type="match status" value="1"/>
</dbReference>
<dbReference type="InterPro" id="IPR008920">
    <property type="entry name" value="TF_FadR/GntR_C"/>
</dbReference>
<dbReference type="GO" id="GO:0003700">
    <property type="term" value="F:DNA-binding transcription factor activity"/>
    <property type="evidence" value="ECO:0007669"/>
    <property type="project" value="InterPro"/>
</dbReference>
<comment type="caution">
    <text evidence="5">The sequence shown here is derived from an EMBL/GenBank/DDBJ whole genome shotgun (WGS) entry which is preliminary data.</text>
</comment>
<dbReference type="Pfam" id="PF07729">
    <property type="entry name" value="FCD"/>
    <property type="match status" value="1"/>
</dbReference>
<proteinExistence type="predicted"/>
<dbReference type="InterPro" id="IPR011711">
    <property type="entry name" value="GntR_C"/>
</dbReference>
<sequence>MRSAVAGQGPDILEQVAIAGAETAARRVERAIRKAIIMLEFPPGASLSEKDLAEHYGVSRQPVREAFIALARAELVEIHPRRGTFVVKISSERMRQARFVRASLEVAVVRAAATGPFDPKVRERIERLLDAQEELAADRAHYPFQRADENFHRALAEGAGFPTAWDVIDDIKAHMDRVCHLTLPLPHTTPLLLRQHRDIVAAIDARDPDAAERAMRDHLEEILRALPEIEAAYGDLFA</sequence>
<keyword evidence="6" id="KW-1185">Reference proteome</keyword>
<dbReference type="Gene3D" id="1.20.120.530">
    <property type="entry name" value="GntR ligand-binding domain-like"/>
    <property type="match status" value="1"/>
</dbReference>
<dbReference type="Pfam" id="PF00392">
    <property type="entry name" value="GntR"/>
    <property type="match status" value="1"/>
</dbReference>
<dbReference type="EMBL" id="SJFN01000017">
    <property type="protein sequence ID" value="TBW37018.1"/>
    <property type="molecule type" value="Genomic_DNA"/>
</dbReference>
<name>A0A4V2KTF1_9HYPH</name>
<feature type="domain" description="HTH gntR-type" evidence="4">
    <location>
        <begin position="22"/>
        <end position="89"/>
    </location>
</feature>
<dbReference type="PROSITE" id="PS50949">
    <property type="entry name" value="HTH_GNTR"/>
    <property type="match status" value="1"/>
</dbReference>
<dbReference type="SMART" id="SM00345">
    <property type="entry name" value="HTH_GNTR"/>
    <property type="match status" value="1"/>
</dbReference>